<proteinExistence type="predicted"/>
<protein>
    <submittedName>
        <fullName evidence="1">Uncharacterized protein</fullName>
    </submittedName>
</protein>
<accession>A0ABW4L5W6</accession>
<comment type="caution">
    <text evidence="1">The sequence shown here is derived from an EMBL/GenBank/DDBJ whole genome shotgun (WGS) entry which is preliminary data.</text>
</comment>
<dbReference type="Proteomes" id="UP001597277">
    <property type="component" value="Unassembled WGS sequence"/>
</dbReference>
<gene>
    <name evidence="1" type="ORF">ACFSE6_08250</name>
</gene>
<dbReference type="EMBL" id="JBHUEE010000003">
    <property type="protein sequence ID" value="MFD1717822.1"/>
    <property type="molecule type" value="Genomic_DNA"/>
</dbReference>
<keyword evidence="2" id="KW-1185">Reference proteome</keyword>
<evidence type="ECO:0000313" key="2">
    <source>
        <dbReference type="Proteomes" id="UP001597277"/>
    </source>
</evidence>
<organism evidence="1 2">
    <name type="scientific">Georgenia deserti</name>
    <dbReference type="NCBI Taxonomy" id="2093781"/>
    <lineage>
        <taxon>Bacteria</taxon>
        <taxon>Bacillati</taxon>
        <taxon>Actinomycetota</taxon>
        <taxon>Actinomycetes</taxon>
        <taxon>Micrococcales</taxon>
        <taxon>Bogoriellaceae</taxon>
        <taxon>Georgenia</taxon>
    </lineage>
</organism>
<evidence type="ECO:0000313" key="1">
    <source>
        <dbReference type="EMBL" id="MFD1717822.1"/>
    </source>
</evidence>
<reference evidence="2" key="1">
    <citation type="journal article" date="2019" name="Int. J. Syst. Evol. Microbiol.">
        <title>The Global Catalogue of Microorganisms (GCM) 10K type strain sequencing project: providing services to taxonomists for standard genome sequencing and annotation.</title>
        <authorList>
            <consortium name="The Broad Institute Genomics Platform"/>
            <consortium name="The Broad Institute Genome Sequencing Center for Infectious Disease"/>
            <person name="Wu L."/>
            <person name="Ma J."/>
        </authorList>
    </citation>
    <scope>NUCLEOTIDE SEQUENCE [LARGE SCALE GENOMIC DNA]</scope>
    <source>
        <strain evidence="2">JCM 17130</strain>
    </source>
</reference>
<dbReference type="RefSeq" id="WP_388004875.1">
    <property type="nucleotide sequence ID" value="NZ_JBHUEE010000003.1"/>
</dbReference>
<sequence length="130" mass="13798">MASDHAKFGPHGDRVAAFLEEVRATDKAGWHTFASLPREPGSGRQASAALREIRLPGPVQSAVHSAALAAFRSLELKADDLPDGYRIMAIPTAIDGAVRALAAGPDLAPEHREALLGEFERAGFTSVRTD</sequence>
<name>A0ABW4L5W6_9MICO</name>